<feature type="non-terminal residue" evidence="1">
    <location>
        <position position="1"/>
    </location>
</feature>
<accession>A0A5J4VTB3</accession>
<dbReference type="AlphaFoldDB" id="A0A5J4VTB3"/>
<comment type="caution">
    <text evidence="1">The sequence shown here is derived from an EMBL/GenBank/DDBJ whole genome shotgun (WGS) entry which is preliminary data.</text>
</comment>
<proteinExistence type="predicted"/>
<name>A0A5J4VTB3_9EUKA</name>
<evidence type="ECO:0000313" key="1">
    <source>
        <dbReference type="EMBL" id="KAA6385838.1"/>
    </source>
</evidence>
<protein>
    <submittedName>
        <fullName evidence="1">Uncharacterized protein</fullName>
    </submittedName>
</protein>
<dbReference type="EMBL" id="SNRW01005080">
    <property type="protein sequence ID" value="KAA6385838.1"/>
    <property type="molecule type" value="Genomic_DNA"/>
</dbReference>
<gene>
    <name evidence="1" type="ORF">EZS28_018633</name>
</gene>
<dbReference type="Proteomes" id="UP000324800">
    <property type="component" value="Unassembled WGS sequence"/>
</dbReference>
<reference evidence="1 2" key="1">
    <citation type="submission" date="2019-03" db="EMBL/GenBank/DDBJ databases">
        <title>Single cell metagenomics reveals metabolic interactions within the superorganism composed of flagellate Streblomastix strix and complex community of Bacteroidetes bacteria on its surface.</title>
        <authorList>
            <person name="Treitli S.C."/>
            <person name="Kolisko M."/>
            <person name="Husnik F."/>
            <person name="Keeling P."/>
            <person name="Hampl V."/>
        </authorList>
    </citation>
    <scope>NUCLEOTIDE SEQUENCE [LARGE SCALE GENOMIC DNA]</scope>
    <source>
        <strain evidence="1">ST1C</strain>
    </source>
</reference>
<sequence length="225" mass="26047">DPNWNSSSSQQFKSLNLIDKFKLRQNRHDELALLRQQSESVLAQSQNDIILLNLQAEVAKSRLEAQRQLLNSLKAPYYAKIEEEKILILEEIRLKKEIERVLKETEQSKQQFEQRKLRQGMETSFSVVLKEAFETKALKSQKSASQVHLPPVSGKFSFISEFIHTYSKKRLEAKKQKVDEIAITTGKLYKENPLFVQQQQRGEEVKLIVVSNPLKLTPQGPSKKE</sequence>
<evidence type="ECO:0000313" key="2">
    <source>
        <dbReference type="Proteomes" id="UP000324800"/>
    </source>
</evidence>
<organism evidence="1 2">
    <name type="scientific">Streblomastix strix</name>
    <dbReference type="NCBI Taxonomy" id="222440"/>
    <lineage>
        <taxon>Eukaryota</taxon>
        <taxon>Metamonada</taxon>
        <taxon>Preaxostyla</taxon>
        <taxon>Oxymonadida</taxon>
        <taxon>Streblomastigidae</taxon>
        <taxon>Streblomastix</taxon>
    </lineage>
</organism>